<sequence length="21" mass="2458">MNFFTEKKAKNINPSNSSDRE</sequence>
<dbReference type="EMBL" id="GBRH01255070">
    <property type="protein sequence ID" value="JAD42825.1"/>
    <property type="molecule type" value="Transcribed_RNA"/>
</dbReference>
<name>A0A0A9A1E1_ARUDO</name>
<dbReference type="AlphaFoldDB" id="A0A0A9A1E1"/>
<feature type="compositionally biased region" description="Polar residues" evidence="1">
    <location>
        <begin position="12"/>
        <end position="21"/>
    </location>
</feature>
<reference evidence="2" key="2">
    <citation type="journal article" date="2015" name="Data Brief">
        <title>Shoot transcriptome of the giant reed, Arundo donax.</title>
        <authorList>
            <person name="Barrero R.A."/>
            <person name="Guerrero F.D."/>
            <person name="Moolhuijzen P."/>
            <person name="Goolsby J.A."/>
            <person name="Tidwell J."/>
            <person name="Bellgard S.E."/>
            <person name="Bellgard M.I."/>
        </authorList>
    </citation>
    <scope>NUCLEOTIDE SEQUENCE</scope>
    <source>
        <tissue evidence="2">Shoot tissue taken approximately 20 cm above the soil surface</tissue>
    </source>
</reference>
<evidence type="ECO:0000313" key="2">
    <source>
        <dbReference type="EMBL" id="JAD42825.1"/>
    </source>
</evidence>
<accession>A0A0A9A1E1</accession>
<evidence type="ECO:0000256" key="1">
    <source>
        <dbReference type="SAM" id="MobiDB-lite"/>
    </source>
</evidence>
<proteinExistence type="predicted"/>
<organism evidence="2">
    <name type="scientific">Arundo donax</name>
    <name type="common">Giant reed</name>
    <name type="synonym">Donax arundinaceus</name>
    <dbReference type="NCBI Taxonomy" id="35708"/>
    <lineage>
        <taxon>Eukaryota</taxon>
        <taxon>Viridiplantae</taxon>
        <taxon>Streptophyta</taxon>
        <taxon>Embryophyta</taxon>
        <taxon>Tracheophyta</taxon>
        <taxon>Spermatophyta</taxon>
        <taxon>Magnoliopsida</taxon>
        <taxon>Liliopsida</taxon>
        <taxon>Poales</taxon>
        <taxon>Poaceae</taxon>
        <taxon>PACMAD clade</taxon>
        <taxon>Arundinoideae</taxon>
        <taxon>Arundineae</taxon>
        <taxon>Arundo</taxon>
    </lineage>
</organism>
<reference evidence="2" key="1">
    <citation type="submission" date="2014-09" db="EMBL/GenBank/DDBJ databases">
        <authorList>
            <person name="Magalhaes I.L.F."/>
            <person name="Oliveira U."/>
            <person name="Santos F.R."/>
            <person name="Vidigal T.H.D.A."/>
            <person name="Brescovit A.D."/>
            <person name="Santos A.J."/>
        </authorList>
    </citation>
    <scope>NUCLEOTIDE SEQUENCE</scope>
    <source>
        <tissue evidence="2">Shoot tissue taken approximately 20 cm above the soil surface</tissue>
    </source>
</reference>
<protein>
    <submittedName>
        <fullName evidence="2">Uncharacterized protein</fullName>
    </submittedName>
</protein>
<feature type="region of interest" description="Disordered" evidence="1">
    <location>
        <begin position="1"/>
        <end position="21"/>
    </location>
</feature>